<keyword evidence="3" id="KW-1185">Reference proteome</keyword>
<evidence type="ECO:0000313" key="2">
    <source>
        <dbReference type="Proteomes" id="UP000038040"/>
    </source>
</evidence>
<dbReference type="EMBL" id="UYYG01000035">
    <property type="protein sequence ID" value="VDN51894.1"/>
    <property type="molecule type" value="Genomic_DNA"/>
</dbReference>
<evidence type="ECO:0000313" key="4">
    <source>
        <dbReference type="WBParaSite" id="DME_0000760001-mRNA-1"/>
    </source>
</evidence>
<dbReference type="STRING" id="318479.A0A0N4UIZ6"/>
<accession>A0A0N4UIZ6</accession>
<evidence type="ECO:0000313" key="1">
    <source>
        <dbReference type="EMBL" id="VDN51894.1"/>
    </source>
</evidence>
<gene>
    <name evidence="1" type="ORF">DME_LOCUS1867</name>
</gene>
<protein>
    <submittedName>
        <fullName evidence="4">Ribosome-binding factor A</fullName>
    </submittedName>
</protein>
<dbReference type="Proteomes" id="UP000274756">
    <property type="component" value="Unassembled WGS sequence"/>
</dbReference>
<reference evidence="4" key="1">
    <citation type="submission" date="2017-02" db="UniProtKB">
        <authorList>
            <consortium name="WormBaseParasite"/>
        </authorList>
    </citation>
    <scope>IDENTIFICATION</scope>
</reference>
<dbReference type="SUPFAM" id="SSF89919">
    <property type="entry name" value="Ribosome-binding factor A, RbfA"/>
    <property type="match status" value="1"/>
</dbReference>
<reference evidence="1 3" key="2">
    <citation type="submission" date="2018-11" db="EMBL/GenBank/DDBJ databases">
        <authorList>
            <consortium name="Pathogen Informatics"/>
        </authorList>
    </citation>
    <scope>NUCLEOTIDE SEQUENCE [LARGE SCALE GENOMIC DNA]</scope>
</reference>
<evidence type="ECO:0000313" key="3">
    <source>
        <dbReference type="Proteomes" id="UP000274756"/>
    </source>
</evidence>
<proteinExistence type="predicted"/>
<dbReference type="AlphaFoldDB" id="A0A0N4UIZ6"/>
<organism evidence="2 4">
    <name type="scientific">Dracunculus medinensis</name>
    <name type="common">Guinea worm</name>
    <dbReference type="NCBI Taxonomy" id="318479"/>
    <lineage>
        <taxon>Eukaryota</taxon>
        <taxon>Metazoa</taxon>
        <taxon>Ecdysozoa</taxon>
        <taxon>Nematoda</taxon>
        <taxon>Chromadorea</taxon>
        <taxon>Rhabditida</taxon>
        <taxon>Spirurina</taxon>
        <taxon>Dracunculoidea</taxon>
        <taxon>Dracunculidae</taxon>
        <taxon>Dracunculus</taxon>
    </lineage>
</organism>
<dbReference type="Proteomes" id="UP000038040">
    <property type="component" value="Unplaced"/>
</dbReference>
<name>A0A0N4UIZ6_DRAME</name>
<dbReference type="InterPro" id="IPR023799">
    <property type="entry name" value="RbfA_dom_sf"/>
</dbReference>
<dbReference type="WBParaSite" id="DME_0000760001-mRNA-1">
    <property type="protein sequence ID" value="DME_0000760001-mRNA-1"/>
    <property type="gene ID" value="DME_0000760001"/>
</dbReference>
<sequence length="254" mass="29588">MHIRINLRDAAFREVSSANHSPCRPMYMQLGYSREYVESLSVKREMLISSLNSKLFAPKINLRFLSVIDICISNHQRYKTGRGSSSEFLYRHRLKFENSKMKVFTRYTGKKLGINLGLSDLNLLLSSASRYKSRILSERKRQKLQTLFMEHLMNIIVMDSELSGKKLEFSKDTIELLEKSRYRLEKNLSEALCHCTVPHIQFVIDKSRSREMEIDYLFQLIKSDGGYSKVTKINKINSLDDSNNEDVQLQGDKN</sequence>
<dbReference type="InterPro" id="IPR015946">
    <property type="entry name" value="KH_dom-like_a/b"/>
</dbReference>
<dbReference type="Gene3D" id="3.30.300.20">
    <property type="match status" value="1"/>
</dbReference>